<dbReference type="RefSeq" id="WP_131154922.1">
    <property type="nucleotide sequence ID" value="NZ_CP036402.1"/>
</dbReference>
<reference evidence="6 7" key="1">
    <citation type="submission" date="2019-01" db="EMBL/GenBank/DDBJ databases">
        <title>Egibacter rhizosphaerae EGI 80759T.</title>
        <authorList>
            <person name="Chen D.-D."/>
            <person name="Tian Y."/>
            <person name="Jiao J.-Y."/>
            <person name="Zhang X.-T."/>
            <person name="Zhang Y.-G."/>
            <person name="Zhang Y."/>
            <person name="Xiao M."/>
            <person name="Shu W.-S."/>
            <person name="Li W.-J."/>
        </authorList>
    </citation>
    <scope>NUCLEOTIDE SEQUENCE [LARGE SCALE GENOMIC DNA]</scope>
    <source>
        <strain evidence="6 7">EGI 80759</strain>
    </source>
</reference>
<dbReference type="SUPFAM" id="SSF54862">
    <property type="entry name" value="4Fe-4S ferredoxins"/>
    <property type="match status" value="1"/>
</dbReference>
<evidence type="ECO:0000256" key="1">
    <source>
        <dbReference type="ARBA" id="ARBA00022723"/>
    </source>
</evidence>
<dbReference type="Pfam" id="PF13187">
    <property type="entry name" value="Fer4_9"/>
    <property type="match status" value="1"/>
</dbReference>
<dbReference type="KEGG" id="erz:ER308_10375"/>
<dbReference type="InterPro" id="IPR007516">
    <property type="entry name" value="Co_F420_Hydgase/DH_bsu_N"/>
</dbReference>
<sequence length="429" mass="47431">MSGAASSRLEQVRERYHQLLEEADDPNEWAYAWRSELNRGGFRAVDLLMDEVVHAGRCIGCAACVTVCPVDVFDYIDERPVDTRTGACVWCVLCTEVCPVLRPPDKDAPDLVDYRDDCVDEGYGPYSYALYTRATRPEILEGAQDGGLVSTLLIHGLERGAWQGAIVGDTLPENNQIGRHKLATTAEDVLTCSASRYTYSPNTLAFEEAMQRDVRPVAAVGVPCQIDGIRLQQNSSIRSAMSTWYRRNVALTIGLFCSEAFTHESIQRLGEMIEVEPERIDNINIKGKVVVRLDDGEKVVTSLKQYRQWARPACLYCLDYSGEQADIGAGGIGLDGWTYTLVRTEAGHRSLQAAIDDGWLETRPLEDEPRGEELLHKLSAEKKRNRPLPAKMPTLAEREELGWVDPKTFYTKGPGAPAEADAGSAGESG</sequence>
<dbReference type="PROSITE" id="PS51379">
    <property type="entry name" value="4FE4S_FER_2"/>
    <property type="match status" value="2"/>
</dbReference>
<protein>
    <submittedName>
        <fullName evidence="6">4Fe-4S dicluster domain-containing protein</fullName>
    </submittedName>
</protein>
<gene>
    <name evidence="6" type="ORF">ER308_10375</name>
</gene>
<proteinExistence type="predicted"/>
<accession>A0A411YFB5</accession>
<dbReference type="GO" id="GO:0052592">
    <property type="term" value="F:oxidoreductase activity, acting on CH or CH2 groups, with an iron-sulfur protein as acceptor"/>
    <property type="evidence" value="ECO:0007669"/>
    <property type="project" value="TreeGrafter"/>
</dbReference>
<keyword evidence="7" id="KW-1185">Reference proteome</keyword>
<dbReference type="GO" id="GO:0046872">
    <property type="term" value="F:metal ion binding"/>
    <property type="evidence" value="ECO:0007669"/>
    <property type="project" value="UniProtKB-KW"/>
</dbReference>
<organism evidence="6 7">
    <name type="scientific">Egibacter rhizosphaerae</name>
    <dbReference type="NCBI Taxonomy" id="1670831"/>
    <lineage>
        <taxon>Bacteria</taxon>
        <taxon>Bacillati</taxon>
        <taxon>Actinomycetota</taxon>
        <taxon>Nitriliruptoria</taxon>
        <taxon>Egibacterales</taxon>
        <taxon>Egibacteraceae</taxon>
        <taxon>Egibacter</taxon>
    </lineage>
</organism>
<keyword evidence="3" id="KW-0411">Iron-sulfur</keyword>
<dbReference type="OrthoDB" id="3247493at2"/>
<feature type="domain" description="4Fe-4S ferredoxin-type" evidence="5">
    <location>
        <begin position="79"/>
        <end position="106"/>
    </location>
</feature>
<dbReference type="InterPro" id="IPR007525">
    <property type="entry name" value="FrhB_FdhB_C"/>
</dbReference>
<dbReference type="Pfam" id="PF04432">
    <property type="entry name" value="FrhB_FdhB_C"/>
    <property type="match status" value="1"/>
</dbReference>
<evidence type="ECO:0000256" key="4">
    <source>
        <dbReference type="SAM" id="MobiDB-lite"/>
    </source>
</evidence>
<evidence type="ECO:0000256" key="3">
    <source>
        <dbReference type="ARBA" id="ARBA00023014"/>
    </source>
</evidence>
<keyword evidence="2" id="KW-0408">Iron</keyword>
<evidence type="ECO:0000256" key="2">
    <source>
        <dbReference type="ARBA" id="ARBA00023004"/>
    </source>
</evidence>
<dbReference type="PANTHER" id="PTHR31332">
    <property type="entry name" value="7-HYDROXYMETHYL CHLOROPHYLL A REDUCTASE, CHLOROPLASTIC"/>
    <property type="match status" value="1"/>
</dbReference>
<dbReference type="AlphaFoldDB" id="A0A411YFB5"/>
<evidence type="ECO:0000259" key="5">
    <source>
        <dbReference type="PROSITE" id="PS51379"/>
    </source>
</evidence>
<dbReference type="PROSITE" id="PS00198">
    <property type="entry name" value="4FE4S_FER_1"/>
    <property type="match status" value="2"/>
</dbReference>
<feature type="domain" description="4Fe-4S ferredoxin-type" evidence="5">
    <location>
        <begin position="49"/>
        <end position="78"/>
    </location>
</feature>
<dbReference type="GO" id="GO:0051536">
    <property type="term" value="F:iron-sulfur cluster binding"/>
    <property type="evidence" value="ECO:0007669"/>
    <property type="project" value="UniProtKB-KW"/>
</dbReference>
<feature type="compositionally biased region" description="Low complexity" evidence="4">
    <location>
        <begin position="413"/>
        <end position="429"/>
    </location>
</feature>
<dbReference type="Gene3D" id="3.30.70.20">
    <property type="match status" value="1"/>
</dbReference>
<dbReference type="Proteomes" id="UP000291469">
    <property type="component" value="Chromosome"/>
</dbReference>
<keyword evidence="1" id="KW-0479">Metal-binding</keyword>
<dbReference type="Pfam" id="PF04422">
    <property type="entry name" value="FrhB_FdhB_N"/>
    <property type="match status" value="1"/>
</dbReference>
<dbReference type="EMBL" id="CP036402">
    <property type="protein sequence ID" value="QBI19925.1"/>
    <property type="molecule type" value="Genomic_DNA"/>
</dbReference>
<dbReference type="PANTHER" id="PTHR31332:SF0">
    <property type="entry name" value="7-HYDROXYMETHYL CHLOROPHYLL A REDUCTASE, CHLOROPLASTIC"/>
    <property type="match status" value="1"/>
</dbReference>
<feature type="region of interest" description="Disordered" evidence="4">
    <location>
        <begin position="406"/>
        <end position="429"/>
    </location>
</feature>
<evidence type="ECO:0000313" key="6">
    <source>
        <dbReference type="EMBL" id="QBI19925.1"/>
    </source>
</evidence>
<evidence type="ECO:0000313" key="7">
    <source>
        <dbReference type="Proteomes" id="UP000291469"/>
    </source>
</evidence>
<dbReference type="InterPro" id="IPR045220">
    <property type="entry name" value="FRHB/FDHB/HCAR-like"/>
</dbReference>
<dbReference type="InterPro" id="IPR017900">
    <property type="entry name" value="4Fe4S_Fe_S_CS"/>
</dbReference>
<name>A0A411YFB5_9ACTN</name>
<dbReference type="InterPro" id="IPR017896">
    <property type="entry name" value="4Fe4S_Fe-S-bd"/>
</dbReference>